<name>A0A4P6HK06_9BACT</name>
<protein>
    <submittedName>
        <fullName evidence="1">Uncharacterized protein</fullName>
    </submittedName>
</protein>
<dbReference type="Proteomes" id="UP000293296">
    <property type="component" value="Chromosome"/>
</dbReference>
<proteinExistence type="predicted"/>
<evidence type="ECO:0000313" key="1">
    <source>
        <dbReference type="EMBL" id="QAZ66814.1"/>
    </source>
</evidence>
<accession>A0A4P6HK06</accession>
<dbReference type="EMBL" id="CP026538">
    <property type="protein sequence ID" value="QAZ66814.1"/>
    <property type="molecule type" value="Genomic_DNA"/>
</dbReference>
<dbReference type="KEGG" id="dcb:C3Y92_05980"/>
<organism evidence="1 2">
    <name type="scientific">Solidesulfovibrio carbinolicus</name>
    <dbReference type="NCBI Taxonomy" id="296842"/>
    <lineage>
        <taxon>Bacteria</taxon>
        <taxon>Pseudomonadati</taxon>
        <taxon>Thermodesulfobacteriota</taxon>
        <taxon>Desulfovibrionia</taxon>
        <taxon>Desulfovibrionales</taxon>
        <taxon>Desulfovibrionaceae</taxon>
        <taxon>Solidesulfovibrio</taxon>
    </lineage>
</organism>
<reference evidence="1 2" key="1">
    <citation type="submission" date="2018-02" db="EMBL/GenBank/DDBJ databases">
        <title>Genome sequence of Desulfovibrio carbinolicus DSM 3852.</title>
        <authorList>
            <person name="Wilbanks E."/>
            <person name="Skennerton C.T."/>
            <person name="Orphan V.J."/>
        </authorList>
    </citation>
    <scope>NUCLEOTIDE SEQUENCE [LARGE SCALE GENOMIC DNA]</scope>
    <source>
        <strain evidence="1 2">DSM 3852</strain>
    </source>
</reference>
<sequence length="105" mass="11633">MDFEIGSGFVHSLHTWGANSRHDYAMVIIESCARIVLGMPKNSINEFRESAKATAKQRIRVDDGALAFRTHLTKKGVGLRLMFWRLAGGTIEFANIGAKGDLEIL</sequence>
<keyword evidence="2" id="KW-1185">Reference proteome</keyword>
<evidence type="ECO:0000313" key="2">
    <source>
        <dbReference type="Proteomes" id="UP000293296"/>
    </source>
</evidence>
<dbReference type="AlphaFoldDB" id="A0A4P6HK06"/>
<gene>
    <name evidence="1" type="ORF">C3Y92_05980</name>
</gene>